<dbReference type="AlphaFoldDB" id="A0AAT9GYH2"/>
<organism evidence="2">
    <name type="scientific">Flavobacterium sp. CFS9</name>
    <dbReference type="NCBI Taxonomy" id="3143118"/>
    <lineage>
        <taxon>Bacteria</taxon>
        <taxon>Pseudomonadati</taxon>
        <taxon>Bacteroidota</taxon>
        <taxon>Flavobacteriia</taxon>
        <taxon>Flavobacteriales</taxon>
        <taxon>Flavobacteriaceae</taxon>
        <taxon>Flavobacterium</taxon>
    </lineage>
</organism>
<dbReference type="RefSeq" id="WP_369617460.1">
    <property type="nucleotide sequence ID" value="NZ_AP031573.1"/>
</dbReference>
<gene>
    <name evidence="2" type="ORF">CFS9_09060</name>
</gene>
<feature type="domain" description="Glycosyl transferase family 1" evidence="1">
    <location>
        <begin position="179"/>
        <end position="329"/>
    </location>
</feature>
<dbReference type="PANTHER" id="PTHR12526">
    <property type="entry name" value="GLYCOSYLTRANSFERASE"/>
    <property type="match status" value="1"/>
</dbReference>
<reference evidence="2" key="1">
    <citation type="submission" date="2024-05" db="EMBL/GenBank/DDBJ databases">
        <title>Whole-Genome Sequence of CFS9, a Potential Fish Probiotic Isolated from the Body Surface of Silurus asotus.</title>
        <authorList>
            <person name="Kojima M."/>
            <person name="Tobioka K."/>
            <person name="Yokota K."/>
            <person name="Nakatani H."/>
            <person name="Hori K."/>
            <person name="Tamaru Y."/>
            <person name="Okazaki F."/>
        </authorList>
    </citation>
    <scope>NUCLEOTIDE SEQUENCE</scope>
    <source>
        <strain evidence="2">CFS9</strain>
    </source>
</reference>
<dbReference type="CDD" id="cd03801">
    <property type="entry name" value="GT4_PimA-like"/>
    <property type="match status" value="1"/>
</dbReference>
<dbReference type="GO" id="GO:0016757">
    <property type="term" value="F:glycosyltransferase activity"/>
    <property type="evidence" value="ECO:0007669"/>
    <property type="project" value="InterPro"/>
</dbReference>
<dbReference type="Gene3D" id="3.40.50.2000">
    <property type="entry name" value="Glycogen Phosphorylase B"/>
    <property type="match status" value="2"/>
</dbReference>
<evidence type="ECO:0000313" key="2">
    <source>
        <dbReference type="EMBL" id="BFM42265.1"/>
    </source>
</evidence>
<dbReference type="SUPFAM" id="SSF53756">
    <property type="entry name" value="UDP-Glycosyltransferase/glycogen phosphorylase"/>
    <property type="match status" value="1"/>
</dbReference>
<sequence length="362" mass="41422">MIKVAVICNYKLFPERVGGMDYFFWDFDTKCKENNIEVDWFFPNSSNHGSYSNLTIYSSKELRLESNFISFCKEHKPEYTHIITHFVELCTSFFYNVKKVSNAEVIAVDHNPRPLNGYSLKKKINKRLKGILFSRYIDVFVGVSNYTVKEILNDFGTHLKAKTITIYNGVIIDSILTRTNRATTRPVFLVASHLRESKGIQDLIEAVYLLPAEIKNQIKITVYGEGPYEQHLSEKVKECKVEDCFIFMGSKPNLNEIFSQYDYMLQPTHMECFSLSILESLAANVPVITTNVGGNTEAITSGENGYIFEAKNVKTLAAILEDIYSGQKKISVNTRELIANSFSLPKMVENHFALLRQNELKF</sequence>
<dbReference type="EMBL" id="AP031573">
    <property type="protein sequence ID" value="BFM42265.1"/>
    <property type="molecule type" value="Genomic_DNA"/>
</dbReference>
<dbReference type="InterPro" id="IPR001296">
    <property type="entry name" value="Glyco_trans_1"/>
</dbReference>
<proteinExistence type="predicted"/>
<evidence type="ECO:0000259" key="1">
    <source>
        <dbReference type="Pfam" id="PF00534"/>
    </source>
</evidence>
<protein>
    <recommendedName>
        <fullName evidence="1">Glycosyl transferase family 1 domain-containing protein</fullName>
    </recommendedName>
</protein>
<name>A0AAT9GYH2_9FLAO</name>
<accession>A0AAT9GYH2</accession>
<dbReference type="Pfam" id="PF00534">
    <property type="entry name" value="Glycos_transf_1"/>
    <property type="match status" value="1"/>
</dbReference>